<dbReference type="InterPro" id="IPR021896">
    <property type="entry name" value="THAP9-like_HTH"/>
</dbReference>
<proteinExistence type="predicted"/>
<evidence type="ECO:0000313" key="2">
    <source>
        <dbReference type="EMBL" id="MBY23076.1"/>
    </source>
</evidence>
<reference evidence="2" key="1">
    <citation type="submission" date="2018-04" db="EMBL/GenBank/DDBJ databases">
        <title>Transcriptome of Schizaphis graminum biotype I.</title>
        <authorList>
            <person name="Scully E.D."/>
            <person name="Geib S.M."/>
            <person name="Palmer N.A."/>
            <person name="Koch K."/>
            <person name="Bradshaw J."/>
            <person name="Heng-Moss T."/>
            <person name="Sarath G."/>
        </authorList>
    </citation>
    <scope>NUCLEOTIDE SEQUENCE</scope>
</reference>
<name>A0A2S2P2E1_SCHGA</name>
<accession>A0A2S2P2E1</accession>
<protein>
    <recommendedName>
        <fullName evidence="1">THAP9-like helix-turn-helix domain-containing protein</fullName>
    </recommendedName>
</protein>
<organism evidence="2">
    <name type="scientific">Schizaphis graminum</name>
    <name type="common">Green bug aphid</name>
    <dbReference type="NCBI Taxonomy" id="13262"/>
    <lineage>
        <taxon>Eukaryota</taxon>
        <taxon>Metazoa</taxon>
        <taxon>Ecdysozoa</taxon>
        <taxon>Arthropoda</taxon>
        <taxon>Hexapoda</taxon>
        <taxon>Insecta</taxon>
        <taxon>Pterygota</taxon>
        <taxon>Neoptera</taxon>
        <taxon>Paraneoptera</taxon>
        <taxon>Hemiptera</taxon>
        <taxon>Sternorrhyncha</taxon>
        <taxon>Aphidomorpha</taxon>
        <taxon>Aphidoidea</taxon>
        <taxon>Aphididae</taxon>
        <taxon>Aphidini</taxon>
        <taxon>Schizaphis</taxon>
    </lineage>
</organism>
<evidence type="ECO:0000259" key="1">
    <source>
        <dbReference type="Pfam" id="PF12017"/>
    </source>
</evidence>
<feature type="domain" description="THAP9-like helix-turn-helix" evidence="1">
    <location>
        <begin position="5"/>
        <end position="48"/>
    </location>
</feature>
<dbReference type="AlphaFoldDB" id="A0A2S2P2E1"/>
<gene>
    <name evidence="2" type="ORF">g.152185</name>
</gene>
<dbReference type="Pfam" id="PF12017">
    <property type="entry name" value="Tnp_P_element"/>
    <property type="match status" value="1"/>
</dbReference>
<dbReference type="EMBL" id="GGMR01010457">
    <property type="protein sequence ID" value="MBY23076.1"/>
    <property type="molecule type" value="Transcribed_RNA"/>
</dbReference>
<sequence length="166" mass="19313">MGPDWKKKIRWSSEDISSAISLQSVSPKAYRYLSKKLNFPLPSISTLCRRTQVMTLRPGFIDDVFYNRIEYEPQEQRILGPHNNVQVMCARGLFSQWKQPIFFDFDCDMSVRAMGHSFDHPGPLEFIYRLKKYILGKHSSAVFSLHKNVEDDVMTNNLSTELTVNF</sequence>